<reference evidence="2 3" key="1">
    <citation type="submission" date="2019-07" db="EMBL/GenBank/DDBJ databases">
        <title>Complete Genome Sequence of Leptotrichia goodfellowii Strain JCM 16774.</title>
        <authorList>
            <person name="Watanabe S."/>
            <person name="Cui L."/>
        </authorList>
    </citation>
    <scope>NUCLEOTIDE SEQUENCE [LARGE SCALE GENOMIC DNA]</scope>
    <source>
        <strain evidence="2 3">JCM16774</strain>
    </source>
</reference>
<dbReference type="EMBL" id="AP019822">
    <property type="protein sequence ID" value="BBM36357.1"/>
    <property type="molecule type" value="Genomic_DNA"/>
</dbReference>
<name>A0A510JAY9_9FUSO</name>
<dbReference type="OrthoDB" id="80682at2"/>
<protein>
    <submittedName>
        <fullName evidence="2">Uncharacterized protein</fullName>
    </submittedName>
</protein>
<accession>A0A510JAY9</accession>
<proteinExistence type="predicted"/>
<evidence type="ECO:0000256" key="1">
    <source>
        <dbReference type="SAM" id="Phobius"/>
    </source>
</evidence>
<dbReference type="AlphaFoldDB" id="A0A510JAY9"/>
<dbReference type="KEGG" id="lgo:JCM16774_1289"/>
<dbReference type="RefSeq" id="WP_026737687.1">
    <property type="nucleotide sequence ID" value="NZ_AP019822.1"/>
</dbReference>
<keyword evidence="1" id="KW-1133">Transmembrane helix</keyword>
<keyword evidence="1" id="KW-0812">Transmembrane</keyword>
<sequence length="132" mass="15798">MTEITVKNKILGRYDYIRIWIDEEEYHLKYNSEIVFSTWKEEAKIYFSMFSMKSKNMIVKCSGKDKIFLELKPNIRVVIIAYLMTVLTAAFILWLCFLYNIRNVMAIFGIFILLFSFFSFLLMVKTIKLVEK</sequence>
<keyword evidence="1" id="KW-0472">Membrane</keyword>
<feature type="transmembrane region" description="Helical" evidence="1">
    <location>
        <begin position="77"/>
        <end position="100"/>
    </location>
</feature>
<evidence type="ECO:0000313" key="2">
    <source>
        <dbReference type="EMBL" id="BBM36357.1"/>
    </source>
</evidence>
<dbReference type="STRING" id="714315.GCA_000516535_01299"/>
<gene>
    <name evidence="2" type="ORF">JCM16774_1289</name>
</gene>
<organism evidence="2 3">
    <name type="scientific">Pseudoleptotrichia goodfellowii</name>
    <dbReference type="NCBI Taxonomy" id="157692"/>
    <lineage>
        <taxon>Bacteria</taxon>
        <taxon>Fusobacteriati</taxon>
        <taxon>Fusobacteriota</taxon>
        <taxon>Fusobacteriia</taxon>
        <taxon>Fusobacteriales</taxon>
        <taxon>Leptotrichiaceae</taxon>
        <taxon>Pseudoleptotrichia</taxon>
    </lineage>
</organism>
<dbReference type="Proteomes" id="UP000321606">
    <property type="component" value="Chromosome"/>
</dbReference>
<evidence type="ECO:0000313" key="3">
    <source>
        <dbReference type="Proteomes" id="UP000321606"/>
    </source>
</evidence>
<feature type="transmembrane region" description="Helical" evidence="1">
    <location>
        <begin position="106"/>
        <end position="124"/>
    </location>
</feature>